<evidence type="ECO:0000313" key="3">
    <source>
        <dbReference type="Proteomes" id="UP001382904"/>
    </source>
</evidence>
<dbReference type="Proteomes" id="UP001382904">
    <property type="component" value="Unassembled WGS sequence"/>
</dbReference>
<feature type="region of interest" description="Disordered" evidence="1">
    <location>
        <begin position="84"/>
        <end position="117"/>
    </location>
</feature>
<name>A0ABU8UCA9_9ACTN</name>
<sequence length="117" mass="11697">MDGSATLGGVLDGAGPAGLRLLTAPAGLGVPVRGTVIYDAGDRIAESPGGLLLLVGVDPADPRVLALPAQAAARGCTVVVIKRRGRPSRRSSARPSGTVSPCWPPRTTCRGGTSTPC</sequence>
<dbReference type="EMBL" id="JBBKAM010000004">
    <property type="protein sequence ID" value="MEJ8645525.1"/>
    <property type="molecule type" value="Genomic_DNA"/>
</dbReference>
<gene>
    <name evidence="2" type="ORF">WKI68_38475</name>
</gene>
<accession>A0ABU8UCA9</accession>
<reference evidence="2 3" key="1">
    <citation type="submission" date="2024-03" db="EMBL/GenBank/DDBJ databases">
        <title>Novel Streptomyces species of biotechnological and ecological value are a feature of Machair soil.</title>
        <authorList>
            <person name="Prole J.R."/>
            <person name="Goodfellow M."/>
            <person name="Allenby N."/>
            <person name="Ward A.C."/>
        </authorList>
    </citation>
    <scope>NUCLEOTIDE SEQUENCE [LARGE SCALE GENOMIC DNA]</scope>
    <source>
        <strain evidence="2 3">MS1.HAVA.3</strain>
    </source>
</reference>
<evidence type="ECO:0000313" key="2">
    <source>
        <dbReference type="EMBL" id="MEJ8645525.1"/>
    </source>
</evidence>
<organism evidence="2 3">
    <name type="scientific">Streptomyces caledonius</name>
    <dbReference type="NCBI Taxonomy" id="3134107"/>
    <lineage>
        <taxon>Bacteria</taxon>
        <taxon>Bacillati</taxon>
        <taxon>Actinomycetota</taxon>
        <taxon>Actinomycetes</taxon>
        <taxon>Kitasatosporales</taxon>
        <taxon>Streptomycetaceae</taxon>
        <taxon>Streptomyces</taxon>
    </lineage>
</organism>
<protein>
    <submittedName>
        <fullName evidence="2">Uncharacterized protein</fullName>
    </submittedName>
</protein>
<evidence type="ECO:0000256" key="1">
    <source>
        <dbReference type="SAM" id="MobiDB-lite"/>
    </source>
</evidence>
<keyword evidence="3" id="KW-1185">Reference proteome</keyword>
<proteinExistence type="predicted"/>
<comment type="caution">
    <text evidence="2">The sequence shown here is derived from an EMBL/GenBank/DDBJ whole genome shotgun (WGS) entry which is preliminary data.</text>
</comment>